<evidence type="ECO:0000256" key="1">
    <source>
        <dbReference type="SAM" id="MobiDB-lite"/>
    </source>
</evidence>
<gene>
    <name evidence="2" type="ORF">E2C01_056855</name>
</gene>
<protein>
    <submittedName>
        <fullName evidence="2">Uncharacterized protein</fullName>
    </submittedName>
</protein>
<comment type="caution">
    <text evidence="2">The sequence shown here is derived from an EMBL/GenBank/DDBJ whole genome shotgun (WGS) entry which is preliminary data.</text>
</comment>
<name>A0A5B7GZC6_PORTR</name>
<proteinExistence type="predicted"/>
<keyword evidence="3" id="KW-1185">Reference proteome</keyword>
<reference evidence="2 3" key="1">
    <citation type="submission" date="2019-05" db="EMBL/GenBank/DDBJ databases">
        <title>Another draft genome of Portunus trituberculatus and its Hox gene families provides insights of decapod evolution.</title>
        <authorList>
            <person name="Jeong J.-H."/>
            <person name="Song I."/>
            <person name="Kim S."/>
            <person name="Choi T."/>
            <person name="Kim D."/>
            <person name="Ryu S."/>
            <person name="Kim W."/>
        </authorList>
    </citation>
    <scope>NUCLEOTIDE SEQUENCE [LARGE SCALE GENOMIC DNA]</scope>
    <source>
        <tissue evidence="2">Muscle</tissue>
    </source>
</reference>
<sequence length="38" mass="4332">MMDSIIWLDPVRLRSSGDGPFKEGESRGPGEEKGPWKW</sequence>
<dbReference type="EMBL" id="VSRR010020041">
    <property type="protein sequence ID" value="MPC62765.1"/>
    <property type="molecule type" value="Genomic_DNA"/>
</dbReference>
<accession>A0A5B7GZC6</accession>
<organism evidence="2 3">
    <name type="scientific">Portunus trituberculatus</name>
    <name type="common">Swimming crab</name>
    <name type="synonym">Neptunus trituberculatus</name>
    <dbReference type="NCBI Taxonomy" id="210409"/>
    <lineage>
        <taxon>Eukaryota</taxon>
        <taxon>Metazoa</taxon>
        <taxon>Ecdysozoa</taxon>
        <taxon>Arthropoda</taxon>
        <taxon>Crustacea</taxon>
        <taxon>Multicrustacea</taxon>
        <taxon>Malacostraca</taxon>
        <taxon>Eumalacostraca</taxon>
        <taxon>Eucarida</taxon>
        <taxon>Decapoda</taxon>
        <taxon>Pleocyemata</taxon>
        <taxon>Brachyura</taxon>
        <taxon>Eubrachyura</taxon>
        <taxon>Portunoidea</taxon>
        <taxon>Portunidae</taxon>
        <taxon>Portuninae</taxon>
        <taxon>Portunus</taxon>
    </lineage>
</organism>
<evidence type="ECO:0000313" key="3">
    <source>
        <dbReference type="Proteomes" id="UP000324222"/>
    </source>
</evidence>
<feature type="region of interest" description="Disordered" evidence="1">
    <location>
        <begin position="12"/>
        <end position="38"/>
    </location>
</feature>
<dbReference type="Proteomes" id="UP000324222">
    <property type="component" value="Unassembled WGS sequence"/>
</dbReference>
<dbReference type="AlphaFoldDB" id="A0A5B7GZC6"/>
<evidence type="ECO:0000313" key="2">
    <source>
        <dbReference type="EMBL" id="MPC62765.1"/>
    </source>
</evidence>
<feature type="compositionally biased region" description="Basic and acidic residues" evidence="1">
    <location>
        <begin position="20"/>
        <end position="38"/>
    </location>
</feature>